<protein>
    <submittedName>
        <fullName evidence="1">Uncharacterized protein</fullName>
    </submittedName>
</protein>
<proteinExistence type="predicted"/>
<dbReference type="EMBL" id="BART01020179">
    <property type="protein sequence ID" value="GAH01064.1"/>
    <property type="molecule type" value="Genomic_DNA"/>
</dbReference>
<name>X1D7K7_9ZZZZ</name>
<comment type="caution">
    <text evidence="1">The sequence shown here is derived from an EMBL/GenBank/DDBJ whole genome shotgun (WGS) entry which is preliminary data.</text>
</comment>
<organism evidence="1">
    <name type="scientific">marine sediment metagenome</name>
    <dbReference type="NCBI Taxonomy" id="412755"/>
    <lineage>
        <taxon>unclassified sequences</taxon>
        <taxon>metagenomes</taxon>
        <taxon>ecological metagenomes</taxon>
    </lineage>
</organism>
<dbReference type="AlphaFoldDB" id="X1D7K7"/>
<evidence type="ECO:0000313" key="1">
    <source>
        <dbReference type="EMBL" id="GAH01064.1"/>
    </source>
</evidence>
<gene>
    <name evidence="1" type="ORF">S01H4_37541</name>
</gene>
<accession>X1D7K7</accession>
<reference evidence="1" key="1">
    <citation type="journal article" date="2014" name="Front. Microbiol.">
        <title>High frequency of phylogenetically diverse reductive dehalogenase-homologous genes in deep subseafloor sedimentary metagenomes.</title>
        <authorList>
            <person name="Kawai M."/>
            <person name="Futagami T."/>
            <person name="Toyoda A."/>
            <person name="Takaki Y."/>
            <person name="Nishi S."/>
            <person name="Hori S."/>
            <person name="Arai W."/>
            <person name="Tsubouchi T."/>
            <person name="Morono Y."/>
            <person name="Uchiyama I."/>
            <person name="Ito T."/>
            <person name="Fujiyama A."/>
            <person name="Inagaki F."/>
            <person name="Takami H."/>
        </authorList>
    </citation>
    <scope>NUCLEOTIDE SEQUENCE</scope>
    <source>
        <strain evidence="1">Expedition CK06-06</strain>
    </source>
</reference>
<feature type="non-terminal residue" evidence="1">
    <location>
        <position position="74"/>
    </location>
</feature>
<sequence length="74" mass="8467">MSACVGKIRMQGLVSIEADGSWKKDPQNPLDYLIRQRQIALPLYPQFGTEPNGYYIPPRWVPRNYLVQMFGPGV</sequence>